<organism evidence="2 3">
    <name type="scientific">Ficus carica</name>
    <name type="common">Common fig</name>
    <dbReference type="NCBI Taxonomy" id="3494"/>
    <lineage>
        <taxon>Eukaryota</taxon>
        <taxon>Viridiplantae</taxon>
        <taxon>Streptophyta</taxon>
        <taxon>Embryophyta</taxon>
        <taxon>Tracheophyta</taxon>
        <taxon>Spermatophyta</taxon>
        <taxon>Magnoliopsida</taxon>
        <taxon>eudicotyledons</taxon>
        <taxon>Gunneridae</taxon>
        <taxon>Pentapetalae</taxon>
        <taxon>rosids</taxon>
        <taxon>fabids</taxon>
        <taxon>Rosales</taxon>
        <taxon>Moraceae</taxon>
        <taxon>Ficeae</taxon>
        <taxon>Ficus</taxon>
    </lineage>
</organism>
<dbReference type="SUPFAM" id="SSF52058">
    <property type="entry name" value="L domain-like"/>
    <property type="match status" value="1"/>
</dbReference>
<dbReference type="EMBL" id="BTGU01000660">
    <property type="protein sequence ID" value="GMN68632.1"/>
    <property type="molecule type" value="Genomic_DNA"/>
</dbReference>
<dbReference type="AlphaFoldDB" id="A0AA88JCV6"/>
<evidence type="ECO:0000313" key="2">
    <source>
        <dbReference type="EMBL" id="GMN68632.1"/>
    </source>
</evidence>
<name>A0AA88JCV6_FICCA</name>
<gene>
    <name evidence="2" type="ORF">TIFTF001_037689</name>
</gene>
<sequence>MNKEKHNELTLVWEGDVSDTTGAMEVLSALQPHTNLTKLVIHSYAGLNFPHRFGDSSFSKMVSIYLSGNEYCLFLSPLGQLPSLQELVIESLHRVEEIDYFLRLEMLYLEGCQNLESLTFTYESSITLQSLIIADCKNLRSLPEQMCRLLPSLSYTRMYNCPEIEAFSKGGLPLNLSRLEIWNCSKI</sequence>
<dbReference type="Proteomes" id="UP001187192">
    <property type="component" value="Unassembled WGS sequence"/>
</dbReference>
<evidence type="ECO:0000259" key="1">
    <source>
        <dbReference type="Pfam" id="PF25019"/>
    </source>
</evidence>
<protein>
    <recommendedName>
        <fullName evidence="1">R13L1/DRL21-like LRR repeat region domain-containing protein</fullName>
    </recommendedName>
</protein>
<dbReference type="InterPro" id="IPR056789">
    <property type="entry name" value="LRR_R13L1-DRL21"/>
</dbReference>
<dbReference type="PANTHER" id="PTHR47186">
    <property type="entry name" value="LEUCINE-RICH REPEAT-CONTAINING PROTEIN 57"/>
    <property type="match status" value="1"/>
</dbReference>
<feature type="domain" description="R13L1/DRL21-like LRR repeat region" evidence="1">
    <location>
        <begin position="2"/>
        <end position="91"/>
    </location>
</feature>
<accession>A0AA88JCV6</accession>
<proteinExistence type="predicted"/>
<dbReference type="PANTHER" id="PTHR47186:SF3">
    <property type="entry name" value="OS09G0267800 PROTEIN"/>
    <property type="match status" value="1"/>
</dbReference>
<dbReference type="Gene3D" id="3.80.10.10">
    <property type="entry name" value="Ribonuclease Inhibitor"/>
    <property type="match status" value="1"/>
</dbReference>
<reference evidence="2" key="1">
    <citation type="submission" date="2023-07" db="EMBL/GenBank/DDBJ databases">
        <title>draft genome sequence of fig (Ficus carica).</title>
        <authorList>
            <person name="Takahashi T."/>
            <person name="Nishimura K."/>
        </authorList>
    </citation>
    <scope>NUCLEOTIDE SEQUENCE</scope>
</reference>
<dbReference type="Pfam" id="PF25019">
    <property type="entry name" value="LRR_R13L1-DRL21"/>
    <property type="match status" value="1"/>
</dbReference>
<dbReference type="InterPro" id="IPR032675">
    <property type="entry name" value="LRR_dom_sf"/>
</dbReference>
<evidence type="ECO:0000313" key="3">
    <source>
        <dbReference type="Proteomes" id="UP001187192"/>
    </source>
</evidence>
<comment type="caution">
    <text evidence="2">The sequence shown here is derived from an EMBL/GenBank/DDBJ whole genome shotgun (WGS) entry which is preliminary data.</text>
</comment>
<keyword evidence="3" id="KW-1185">Reference proteome</keyword>